<accession>A0ABY2X4B8</accession>
<reference evidence="2 3" key="1">
    <citation type="submission" date="2019-05" db="EMBL/GenBank/DDBJ databases">
        <title>Ruegeria sp. nov., isolated from tidal flat.</title>
        <authorList>
            <person name="Kim W."/>
        </authorList>
    </citation>
    <scope>NUCLEOTIDE SEQUENCE [LARGE SCALE GENOMIC DNA]</scope>
    <source>
        <strain evidence="2 3">CAU 1488</strain>
    </source>
</reference>
<dbReference type="RefSeq" id="WP_138839959.1">
    <property type="nucleotide sequence ID" value="NZ_VCPD01000001.1"/>
</dbReference>
<comment type="caution">
    <text evidence="2">The sequence shown here is derived from an EMBL/GenBank/DDBJ whole genome shotgun (WGS) entry which is preliminary data.</text>
</comment>
<keyword evidence="3" id="KW-1185">Reference proteome</keyword>
<evidence type="ECO:0008006" key="4">
    <source>
        <dbReference type="Google" id="ProtNLM"/>
    </source>
</evidence>
<feature type="signal peptide" evidence="1">
    <location>
        <begin position="1"/>
        <end position="25"/>
    </location>
</feature>
<protein>
    <recommendedName>
        <fullName evidence="4">Outer membrane protein beta-barrel domain-containing protein</fullName>
    </recommendedName>
</protein>
<dbReference type="EMBL" id="VCPD01000001">
    <property type="protein sequence ID" value="TMV09900.1"/>
    <property type="molecule type" value="Genomic_DNA"/>
</dbReference>
<keyword evidence="1" id="KW-0732">Signal</keyword>
<sequence length="165" mass="18069">MRRTTRILLLPVVAALTHAPGQTLADDATYGFEVAEHGPHIIEVFLGGTHADHHGSSETVFSAGVQYRYAITHRVSFGVLAEYANEPLDAWIVGAPVVFNLGETNWQLTAMPGVEIEDSEEEFLFRAGVGYEFELTDYTLKPEVNVDWVDGDTAIVAGVSVGFRF</sequence>
<organism evidence="2 3">
    <name type="scientific">Ruegeria sediminis</name>
    <dbReference type="NCBI Taxonomy" id="2583820"/>
    <lineage>
        <taxon>Bacteria</taxon>
        <taxon>Pseudomonadati</taxon>
        <taxon>Pseudomonadota</taxon>
        <taxon>Alphaproteobacteria</taxon>
        <taxon>Rhodobacterales</taxon>
        <taxon>Roseobacteraceae</taxon>
        <taxon>Ruegeria</taxon>
    </lineage>
</organism>
<evidence type="ECO:0000256" key="1">
    <source>
        <dbReference type="SAM" id="SignalP"/>
    </source>
</evidence>
<name>A0ABY2X4B8_9RHOB</name>
<feature type="chain" id="PRO_5046053321" description="Outer membrane protein beta-barrel domain-containing protein" evidence="1">
    <location>
        <begin position="26"/>
        <end position="165"/>
    </location>
</feature>
<dbReference type="Proteomes" id="UP001193035">
    <property type="component" value="Unassembled WGS sequence"/>
</dbReference>
<gene>
    <name evidence="2" type="ORF">FGK63_02175</name>
</gene>
<evidence type="ECO:0000313" key="3">
    <source>
        <dbReference type="Proteomes" id="UP001193035"/>
    </source>
</evidence>
<proteinExistence type="predicted"/>
<evidence type="ECO:0000313" key="2">
    <source>
        <dbReference type="EMBL" id="TMV09900.1"/>
    </source>
</evidence>